<organism evidence="4 6">
    <name type="scientific">Metarhizium rileyi (strain RCEF 4871)</name>
    <name type="common">Nomuraea rileyi</name>
    <dbReference type="NCBI Taxonomy" id="1649241"/>
    <lineage>
        <taxon>Eukaryota</taxon>
        <taxon>Fungi</taxon>
        <taxon>Dikarya</taxon>
        <taxon>Ascomycota</taxon>
        <taxon>Pezizomycotina</taxon>
        <taxon>Sordariomycetes</taxon>
        <taxon>Hypocreomycetidae</taxon>
        <taxon>Hypocreales</taxon>
        <taxon>Clavicipitaceae</taxon>
        <taxon>Metarhizium</taxon>
    </lineage>
</organism>
<name>A0A166S0F2_METRR</name>
<evidence type="ECO:0000313" key="7">
    <source>
        <dbReference type="Proteomes" id="UP000317257"/>
    </source>
</evidence>
<dbReference type="EMBL" id="AZHC01000042">
    <property type="protein sequence ID" value="OAA35425.1"/>
    <property type="molecule type" value="Genomic_DNA"/>
</dbReference>
<keyword evidence="6" id="KW-1185">Reference proteome</keyword>
<dbReference type="CDD" id="cd22191">
    <property type="entry name" value="DPBB_RlpA_EXP_N-like"/>
    <property type="match status" value="1"/>
</dbReference>
<dbReference type="InterPro" id="IPR036908">
    <property type="entry name" value="RlpA-like_sf"/>
</dbReference>
<evidence type="ECO:0000313" key="4">
    <source>
        <dbReference type="EMBL" id="OAA35425.1"/>
    </source>
</evidence>
<accession>A0A166S0F2</accession>
<evidence type="ECO:0000256" key="2">
    <source>
        <dbReference type="SAM" id="SignalP"/>
    </source>
</evidence>
<dbReference type="Proteomes" id="UP000243498">
    <property type="component" value="Unassembled WGS sequence"/>
</dbReference>
<accession>A0A5C6G8K7</accession>
<evidence type="ECO:0000313" key="6">
    <source>
        <dbReference type="Proteomes" id="UP000243498"/>
    </source>
</evidence>
<dbReference type="STRING" id="1081105.A0A166S0F2"/>
<evidence type="ECO:0000256" key="1">
    <source>
        <dbReference type="ARBA" id="ARBA00022729"/>
    </source>
</evidence>
<evidence type="ECO:0000259" key="3">
    <source>
        <dbReference type="Pfam" id="PF03330"/>
    </source>
</evidence>
<protein>
    <submittedName>
        <fullName evidence="4">Rare lipoprotein A (RlpA)-like protein</fullName>
    </submittedName>
</protein>
<dbReference type="EMBL" id="SBHS01000012">
    <property type="protein sequence ID" value="TWU74205.1"/>
    <property type="molecule type" value="Genomic_DNA"/>
</dbReference>
<dbReference type="InterPro" id="IPR051477">
    <property type="entry name" value="Expansin_CellWall"/>
</dbReference>
<dbReference type="AlphaFoldDB" id="A0A166S0F2"/>
<sequence>MYAVNKIVAAVLALALAATAAPVAEGEHMNQLSARTNGDFTYYNTGLGACGQNNNDGEMVAAVGHSLYDRTHPCGRRIRVHYRGRSVVVRVVDRCGGCSDNSLDLSPAAFVQVVGSLGPGRVQGSWEFI</sequence>
<reference evidence="5" key="3">
    <citation type="journal article" date="2019" name="Microbiol. Resour. Announc.">
        <title>Genome Sequence of Metarhizium rileyi, a Microbial Control Agent for Lepidoptera.</title>
        <authorList>
            <person name="Binneck E."/>
            <person name="Lastra C.C.L."/>
            <person name="Sosa-Gomez D.R."/>
        </authorList>
    </citation>
    <scope>NUCLEOTIDE SEQUENCE</scope>
    <source>
        <strain evidence="5">Cep018-CH2</strain>
    </source>
</reference>
<dbReference type="SUPFAM" id="SSF50685">
    <property type="entry name" value="Barwin-like endoglucanases"/>
    <property type="match status" value="1"/>
</dbReference>
<keyword evidence="1 2" id="KW-0732">Signal</keyword>
<proteinExistence type="predicted"/>
<dbReference type="Gene3D" id="2.40.40.10">
    <property type="entry name" value="RlpA-like domain"/>
    <property type="match status" value="1"/>
</dbReference>
<feature type="signal peptide" evidence="2">
    <location>
        <begin position="1"/>
        <end position="26"/>
    </location>
</feature>
<dbReference type="OMA" id="REHPCGR"/>
<dbReference type="OrthoDB" id="406505at2759"/>
<dbReference type="InterPro" id="IPR009009">
    <property type="entry name" value="RlpA-like_DPBB"/>
</dbReference>
<reference evidence="7" key="2">
    <citation type="submission" date="2018-12" db="EMBL/GenBank/DDBJ databases">
        <title>The complete genome of Metarhizium rileyi, a key fungal pathogen of Lepidoptera.</title>
        <authorList>
            <person name="Binneck E."/>
            <person name="Lastra C.C.L."/>
            <person name="Sosa-Gomez D.R."/>
        </authorList>
    </citation>
    <scope>NUCLEOTIDE SEQUENCE [LARGE SCALE GENOMIC DNA]</scope>
    <source>
        <strain evidence="7">Cep018-CH2</strain>
    </source>
</reference>
<reference evidence="4 6" key="1">
    <citation type="journal article" date="2016" name="Genome Biol. Evol.">
        <title>Divergent and convergent evolution of fungal pathogenicity.</title>
        <authorList>
            <person name="Shang Y."/>
            <person name="Xiao G."/>
            <person name="Zheng P."/>
            <person name="Cen K."/>
            <person name="Zhan S."/>
            <person name="Wang C."/>
        </authorList>
    </citation>
    <scope>NUCLEOTIDE SEQUENCE [LARGE SCALE GENOMIC DNA]</scope>
    <source>
        <strain evidence="4 6">RCEF 4871</strain>
    </source>
</reference>
<dbReference type="PANTHER" id="PTHR31836">
    <property type="match status" value="1"/>
</dbReference>
<dbReference type="Proteomes" id="UP000317257">
    <property type="component" value="Unassembled WGS sequence"/>
</dbReference>
<feature type="chain" id="PRO_5007879296" evidence="2">
    <location>
        <begin position="27"/>
        <end position="129"/>
    </location>
</feature>
<gene>
    <name evidence="5" type="ORF">ED733_002588</name>
    <name evidence="4" type="ORF">NOR_08004</name>
</gene>
<dbReference type="Pfam" id="PF03330">
    <property type="entry name" value="DPBB_1"/>
    <property type="match status" value="1"/>
</dbReference>
<feature type="domain" description="RlpA-like protein double-psi beta-barrel" evidence="3">
    <location>
        <begin position="37"/>
        <end position="112"/>
    </location>
</feature>
<comment type="caution">
    <text evidence="4">The sequence shown here is derived from an EMBL/GenBank/DDBJ whole genome shotgun (WGS) entry which is preliminary data.</text>
</comment>
<evidence type="ECO:0000313" key="5">
    <source>
        <dbReference type="EMBL" id="TWU74205.1"/>
    </source>
</evidence>
<dbReference type="PANTHER" id="PTHR31836:SF28">
    <property type="entry name" value="SRCR DOMAIN-CONTAINING PROTEIN-RELATED"/>
    <property type="match status" value="1"/>
</dbReference>